<evidence type="ECO:0000313" key="2">
    <source>
        <dbReference type="EMBL" id="GLR47543.1"/>
    </source>
</evidence>
<accession>A0ABQ5Z473</accession>
<organism evidence="2 3">
    <name type="scientific">Sphingomonas astaxanthinifaciens DSM 22298</name>
    <dbReference type="NCBI Taxonomy" id="1123267"/>
    <lineage>
        <taxon>Bacteria</taxon>
        <taxon>Pseudomonadati</taxon>
        <taxon>Pseudomonadota</taxon>
        <taxon>Alphaproteobacteria</taxon>
        <taxon>Sphingomonadales</taxon>
        <taxon>Sphingomonadaceae</taxon>
        <taxon>Sphingomonas</taxon>
    </lineage>
</organism>
<keyword evidence="3" id="KW-1185">Reference proteome</keyword>
<feature type="signal peptide" evidence="1">
    <location>
        <begin position="1"/>
        <end position="18"/>
    </location>
</feature>
<dbReference type="EMBL" id="BSOO01000010">
    <property type="protein sequence ID" value="GLR47543.1"/>
    <property type="molecule type" value="Genomic_DNA"/>
</dbReference>
<evidence type="ECO:0000313" key="3">
    <source>
        <dbReference type="Proteomes" id="UP001156703"/>
    </source>
</evidence>
<proteinExistence type="predicted"/>
<sequence length="158" mass="16763">MRRLFPFALVALSAASGAAAPIAPPPGAMLRFMKGDCDRLAMPGARRGGCRPQLVNLVYASGAVSFVFTTRDGRLLSFRGRVDKQVGDQTRLKVDQVTLVTRGGGTFDTRPARGSCLLTPFAVDRSRLDCTARVGATSFAGLFRTSDTAPKLLTLAGD</sequence>
<keyword evidence="1" id="KW-0732">Signal</keyword>
<dbReference type="Proteomes" id="UP001156703">
    <property type="component" value="Unassembled WGS sequence"/>
</dbReference>
<protein>
    <submittedName>
        <fullName evidence="2">Uncharacterized protein</fullName>
    </submittedName>
</protein>
<gene>
    <name evidence="2" type="ORF">GCM10007925_12550</name>
</gene>
<feature type="chain" id="PRO_5046457724" evidence="1">
    <location>
        <begin position="19"/>
        <end position="158"/>
    </location>
</feature>
<dbReference type="RefSeq" id="WP_029941825.1">
    <property type="nucleotide sequence ID" value="NZ_BSOO01000010.1"/>
</dbReference>
<evidence type="ECO:0000256" key="1">
    <source>
        <dbReference type="SAM" id="SignalP"/>
    </source>
</evidence>
<comment type="caution">
    <text evidence="2">The sequence shown here is derived from an EMBL/GenBank/DDBJ whole genome shotgun (WGS) entry which is preliminary data.</text>
</comment>
<name>A0ABQ5Z473_9SPHN</name>
<reference evidence="3" key="1">
    <citation type="journal article" date="2019" name="Int. J. Syst. Evol. Microbiol.">
        <title>The Global Catalogue of Microorganisms (GCM) 10K type strain sequencing project: providing services to taxonomists for standard genome sequencing and annotation.</title>
        <authorList>
            <consortium name="The Broad Institute Genomics Platform"/>
            <consortium name="The Broad Institute Genome Sequencing Center for Infectious Disease"/>
            <person name="Wu L."/>
            <person name="Ma J."/>
        </authorList>
    </citation>
    <scope>NUCLEOTIDE SEQUENCE [LARGE SCALE GENOMIC DNA]</scope>
    <source>
        <strain evidence="3">NBRC 102146</strain>
    </source>
</reference>